<evidence type="ECO:0000313" key="3">
    <source>
        <dbReference type="Proteomes" id="UP000800235"/>
    </source>
</evidence>
<dbReference type="CDD" id="cd09917">
    <property type="entry name" value="F-box_SF"/>
    <property type="match status" value="1"/>
</dbReference>
<dbReference type="Proteomes" id="UP000800235">
    <property type="component" value="Unassembled WGS sequence"/>
</dbReference>
<reference evidence="2" key="1">
    <citation type="journal article" date="2020" name="Stud. Mycol.">
        <title>101 Dothideomycetes genomes: a test case for predicting lifestyles and emergence of pathogens.</title>
        <authorList>
            <person name="Haridas S."/>
            <person name="Albert R."/>
            <person name="Binder M."/>
            <person name="Bloem J."/>
            <person name="Labutti K."/>
            <person name="Salamov A."/>
            <person name="Andreopoulos B."/>
            <person name="Baker S."/>
            <person name="Barry K."/>
            <person name="Bills G."/>
            <person name="Bluhm B."/>
            <person name="Cannon C."/>
            <person name="Castanera R."/>
            <person name="Culley D."/>
            <person name="Daum C."/>
            <person name="Ezra D."/>
            <person name="Gonzalez J."/>
            <person name="Henrissat B."/>
            <person name="Kuo A."/>
            <person name="Liang C."/>
            <person name="Lipzen A."/>
            <person name="Lutzoni F."/>
            <person name="Magnuson J."/>
            <person name="Mondo S."/>
            <person name="Nolan M."/>
            <person name="Ohm R."/>
            <person name="Pangilinan J."/>
            <person name="Park H.-J."/>
            <person name="Ramirez L."/>
            <person name="Alfaro M."/>
            <person name="Sun H."/>
            <person name="Tritt A."/>
            <person name="Yoshinaga Y."/>
            <person name="Zwiers L.-H."/>
            <person name="Turgeon B."/>
            <person name="Goodwin S."/>
            <person name="Spatafora J."/>
            <person name="Crous P."/>
            <person name="Grigoriev I."/>
        </authorList>
    </citation>
    <scope>NUCLEOTIDE SEQUENCE</scope>
    <source>
        <strain evidence="2">CBS 130266</strain>
    </source>
</reference>
<keyword evidence="3" id="KW-1185">Reference proteome</keyword>
<name>A0A9P4NW94_9PEZI</name>
<feature type="domain" description="F-box" evidence="1">
    <location>
        <begin position="91"/>
        <end position="123"/>
    </location>
</feature>
<dbReference type="InterPro" id="IPR036047">
    <property type="entry name" value="F-box-like_dom_sf"/>
</dbReference>
<evidence type="ECO:0000259" key="1">
    <source>
        <dbReference type="Pfam" id="PF00646"/>
    </source>
</evidence>
<dbReference type="EMBL" id="MU007023">
    <property type="protein sequence ID" value="KAF2432867.1"/>
    <property type="molecule type" value="Genomic_DNA"/>
</dbReference>
<organism evidence="2 3">
    <name type="scientific">Tothia fuscella</name>
    <dbReference type="NCBI Taxonomy" id="1048955"/>
    <lineage>
        <taxon>Eukaryota</taxon>
        <taxon>Fungi</taxon>
        <taxon>Dikarya</taxon>
        <taxon>Ascomycota</taxon>
        <taxon>Pezizomycotina</taxon>
        <taxon>Dothideomycetes</taxon>
        <taxon>Pleosporomycetidae</taxon>
        <taxon>Venturiales</taxon>
        <taxon>Cylindrosympodiaceae</taxon>
        <taxon>Tothia</taxon>
    </lineage>
</organism>
<evidence type="ECO:0000313" key="2">
    <source>
        <dbReference type="EMBL" id="KAF2432867.1"/>
    </source>
</evidence>
<sequence length="244" mass="27904">MTRHLQQPYRIWPLDDLDTGNANEKTLKHSTHNHISSLSAAKCDNPLAKPIRINEMASLEADTVPEKPTPTPAKAIKNFETASQQVLTTTELIENILSHLPPVTLYNLRKVNKYWASLIQTSPTLRQNLWLTPSGPAITPSHSKSLKRQFTINPVLYSLRIFSTDRGGQGYPYLHFVCRLRFPPRWRTKDAFWRDMQITDPPVKSIFLRSSWLDKYAENEGGVTAGQLSDMLEFQTGALYWFHS</sequence>
<comment type="caution">
    <text evidence="2">The sequence shown here is derived from an EMBL/GenBank/DDBJ whole genome shotgun (WGS) entry which is preliminary data.</text>
</comment>
<accession>A0A9P4NW94</accession>
<dbReference type="InterPro" id="IPR001810">
    <property type="entry name" value="F-box_dom"/>
</dbReference>
<dbReference type="AlphaFoldDB" id="A0A9P4NW94"/>
<dbReference type="Gene3D" id="1.20.1280.50">
    <property type="match status" value="1"/>
</dbReference>
<dbReference type="SUPFAM" id="SSF81383">
    <property type="entry name" value="F-box domain"/>
    <property type="match status" value="1"/>
</dbReference>
<proteinExistence type="predicted"/>
<gene>
    <name evidence="2" type="ORF">EJ08DRAFT_677124</name>
</gene>
<dbReference type="Pfam" id="PF00646">
    <property type="entry name" value="F-box"/>
    <property type="match status" value="1"/>
</dbReference>
<protein>
    <recommendedName>
        <fullName evidence="1">F-box domain-containing protein</fullName>
    </recommendedName>
</protein>
<dbReference type="OrthoDB" id="3800738at2759"/>